<protein>
    <recommendedName>
        <fullName evidence="1">DUF6894 domain-containing protein</fullName>
    </recommendedName>
</protein>
<accession>A0ABU7TJW7</accession>
<feature type="domain" description="DUF6894" evidence="1">
    <location>
        <begin position="2"/>
        <end position="77"/>
    </location>
</feature>
<evidence type="ECO:0000313" key="3">
    <source>
        <dbReference type="Proteomes" id="UP001355206"/>
    </source>
</evidence>
<reference evidence="2 3" key="1">
    <citation type="journal article" date="2012" name="Genet. Mol. Biol.">
        <title>Analysis of 16S rRNA and mxaF genes revealing insights into Methylobacterium niche-specific plant association.</title>
        <authorList>
            <person name="Dourado M.N."/>
            <person name="Andreote F.D."/>
            <person name="Dini-Andreote F."/>
            <person name="Conti R."/>
            <person name="Araujo J.M."/>
            <person name="Araujo W.L."/>
        </authorList>
    </citation>
    <scope>NUCLEOTIDE SEQUENCE [LARGE SCALE GENOMIC DNA]</scope>
    <source>
        <strain evidence="2 3">TC3-10</strain>
    </source>
</reference>
<sequence>MRYFTDFTDDHGLSLDEEGLPFADCHEACLSAAEALIEAVHDRLRVRADRPVPGDAGLVLETRVRDASGSTVFHARLILDLDWHGVDG</sequence>
<dbReference type="Proteomes" id="UP001355206">
    <property type="component" value="Unassembled WGS sequence"/>
</dbReference>
<evidence type="ECO:0000259" key="1">
    <source>
        <dbReference type="Pfam" id="PF21834"/>
    </source>
</evidence>
<comment type="caution">
    <text evidence="2">The sequence shown here is derived from an EMBL/GenBank/DDBJ whole genome shotgun (WGS) entry which is preliminary data.</text>
</comment>
<dbReference type="Pfam" id="PF21834">
    <property type="entry name" value="DUF6894"/>
    <property type="match status" value="1"/>
</dbReference>
<gene>
    <name evidence="2" type="ORF">MOTC310_04905</name>
</gene>
<dbReference type="EMBL" id="MLCA01000001">
    <property type="protein sequence ID" value="MEE7489841.1"/>
    <property type="molecule type" value="Genomic_DNA"/>
</dbReference>
<keyword evidence="3" id="KW-1185">Reference proteome</keyword>
<proteinExistence type="predicted"/>
<organism evidence="2 3">
    <name type="scientific">Methylobacterium oryzae</name>
    <dbReference type="NCBI Taxonomy" id="334852"/>
    <lineage>
        <taxon>Bacteria</taxon>
        <taxon>Pseudomonadati</taxon>
        <taxon>Pseudomonadota</taxon>
        <taxon>Alphaproteobacteria</taxon>
        <taxon>Hyphomicrobiales</taxon>
        <taxon>Methylobacteriaceae</taxon>
        <taxon>Methylobacterium</taxon>
    </lineage>
</organism>
<name>A0ABU7TJW7_9HYPH</name>
<evidence type="ECO:0000313" key="2">
    <source>
        <dbReference type="EMBL" id="MEE7489841.1"/>
    </source>
</evidence>
<dbReference type="InterPro" id="IPR054189">
    <property type="entry name" value="DUF6894"/>
</dbReference>
<dbReference type="RefSeq" id="WP_331300984.1">
    <property type="nucleotide sequence ID" value="NZ_MLCA01000001.1"/>
</dbReference>